<evidence type="ECO:0000313" key="2">
    <source>
        <dbReference type="EMBL" id="RDU66315.1"/>
    </source>
</evidence>
<name>A0A3D8IN09_9HELI</name>
<evidence type="ECO:0000256" key="1">
    <source>
        <dbReference type="SAM" id="Coils"/>
    </source>
</evidence>
<dbReference type="AlphaFoldDB" id="A0A3D8IN09"/>
<feature type="coiled-coil region" evidence="1">
    <location>
        <begin position="133"/>
        <end position="232"/>
    </location>
</feature>
<gene>
    <name evidence="2" type="ORF">CQA54_07530</name>
</gene>
<protein>
    <recommendedName>
        <fullName evidence="4">Response regulatory domain-containing protein</fullName>
    </recommendedName>
</protein>
<sequence>MLQGILLEIDTENKQGKIEQAVNRRQYLFNLDLWEGKANELCKNAEIEFDVEKARVIKIRPKPKPIDPNEIPVTKSAQECITEFFERENIILQNYKDFMENHPRLDFLRSQRFILTAYNDLCEMDGTLANPALKKLRQEILALYKEFENYVKKTEYSLEYSFEKIFLNRQSAYLKAQNLIEATKSSLNNAQAQVRPLSKELEESEFALKNSSNKHSKDFQELEKDVKAMRKRYVDLVNFIAVQKDLLVKTTDRLKNFRQQHLQEFSEVFTPMKQDIKEHFIMLLDTKAYDLDSVLWQRAKRSEVIKRFFRDAGIEGGYSSKTFLHYFLRGLDKSKLSPRSKELFNLLRYLEEVSKRNILIIRESSADLHRDKQIIEKVDSCLSIATEQKMIPAFNELCANKYDIVVMDWRNENVSALDFIRKFKITKKDAKIEFIILMPESKDSDFVLKARDLGVQFFVPAHDGGLLAESVRMAI</sequence>
<comment type="caution">
    <text evidence="2">The sequence shown here is derived from an EMBL/GenBank/DDBJ whole genome shotgun (WGS) entry which is preliminary data.</text>
</comment>
<keyword evidence="3" id="KW-1185">Reference proteome</keyword>
<organism evidence="2 3">
    <name type="scientific">Helicobacter equorum</name>
    <dbReference type="NCBI Taxonomy" id="361872"/>
    <lineage>
        <taxon>Bacteria</taxon>
        <taxon>Pseudomonadati</taxon>
        <taxon>Campylobacterota</taxon>
        <taxon>Epsilonproteobacteria</taxon>
        <taxon>Campylobacterales</taxon>
        <taxon>Helicobacteraceae</taxon>
        <taxon>Helicobacter</taxon>
    </lineage>
</organism>
<evidence type="ECO:0008006" key="4">
    <source>
        <dbReference type="Google" id="ProtNLM"/>
    </source>
</evidence>
<dbReference type="OrthoDB" id="5328923at2"/>
<dbReference type="EMBL" id="NXLT01000007">
    <property type="protein sequence ID" value="RDU66315.1"/>
    <property type="molecule type" value="Genomic_DNA"/>
</dbReference>
<dbReference type="Proteomes" id="UP000256514">
    <property type="component" value="Unassembled WGS sequence"/>
</dbReference>
<keyword evidence="1" id="KW-0175">Coiled coil</keyword>
<proteinExistence type="predicted"/>
<dbReference type="RefSeq" id="WP_115571485.1">
    <property type="nucleotide sequence ID" value="NZ_NXLT01000007.1"/>
</dbReference>
<evidence type="ECO:0000313" key="3">
    <source>
        <dbReference type="Proteomes" id="UP000256514"/>
    </source>
</evidence>
<reference evidence="2 3" key="1">
    <citation type="submission" date="2018-04" db="EMBL/GenBank/DDBJ databases">
        <title>Novel Campyloabacter and Helicobacter Species and Strains.</title>
        <authorList>
            <person name="Mannion A.J."/>
            <person name="Shen Z."/>
            <person name="Fox J.G."/>
        </authorList>
    </citation>
    <scope>NUCLEOTIDE SEQUENCE [LARGE SCALE GENOMIC DNA]</scope>
    <source>
        <strain evidence="2 3">MIT 12-6600</strain>
    </source>
</reference>
<accession>A0A3D8IN09</accession>